<dbReference type="InterPro" id="IPR036047">
    <property type="entry name" value="F-box-like_dom_sf"/>
</dbReference>
<gene>
    <name evidence="2" type="ORF">URODEC1_LOCUS95012</name>
</gene>
<sequence length="246" mass="27514">MEAAEACEIARLPEELISAALSLTTPLDASRAAAVSRDFRAAANSDAVWSRFVPRDLPSLADGELCGPAPASAKGRFLRLSDRPLLLADGLMSMWLDRETGAKCYMLSARSLHISWGDEPHYWRWIPLTESCRFSEGAELRAVYWRHQSPLLEAQQLMQSASKEAFFFLHEDNEDCAGFRTPFGRRYHHACGAHLVFPEKRTDGWMELKLGEFYVKECDTGEVCMNLMEIKGGNSKAGLIVQGIEI</sequence>
<dbReference type="CDD" id="cd22162">
    <property type="entry name" value="F-box_AtSKIP3-like"/>
    <property type="match status" value="1"/>
</dbReference>
<evidence type="ECO:0000313" key="3">
    <source>
        <dbReference type="Proteomes" id="UP001497457"/>
    </source>
</evidence>
<organism evidence="2 3">
    <name type="scientific">Urochloa decumbens</name>
    <dbReference type="NCBI Taxonomy" id="240449"/>
    <lineage>
        <taxon>Eukaryota</taxon>
        <taxon>Viridiplantae</taxon>
        <taxon>Streptophyta</taxon>
        <taxon>Embryophyta</taxon>
        <taxon>Tracheophyta</taxon>
        <taxon>Spermatophyta</taxon>
        <taxon>Magnoliopsida</taxon>
        <taxon>Liliopsida</taxon>
        <taxon>Poales</taxon>
        <taxon>Poaceae</taxon>
        <taxon>PACMAD clade</taxon>
        <taxon>Panicoideae</taxon>
        <taxon>Panicodae</taxon>
        <taxon>Paniceae</taxon>
        <taxon>Melinidinae</taxon>
        <taxon>Urochloa</taxon>
    </lineage>
</organism>
<dbReference type="SUPFAM" id="SSF81383">
    <property type="entry name" value="F-box domain"/>
    <property type="match status" value="1"/>
</dbReference>
<evidence type="ECO:0000313" key="2">
    <source>
        <dbReference type="EMBL" id="CAL5056402.1"/>
    </source>
</evidence>
<name>A0ABC9EFH3_9POAL</name>
<dbReference type="Proteomes" id="UP001497457">
    <property type="component" value="Chromosome 4rd"/>
</dbReference>
<dbReference type="PROSITE" id="PS50181">
    <property type="entry name" value="FBOX"/>
    <property type="match status" value="1"/>
</dbReference>
<evidence type="ECO:0000259" key="1">
    <source>
        <dbReference type="PROSITE" id="PS50181"/>
    </source>
</evidence>
<keyword evidence="3" id="KW-1185">Reference proteome</keyword>
<accession>A0ABC9EFH3</accession>
<proteinExistence type="predicted"/>
<dbReference type="Pfam" id="PF12937">
    <property type="entry name" value="F-box-like"/>
    <property type="match status" value="1"/>
</dbReference>
<dbReference type="InterPro" id="IPR025886">
    <property type="entry name" value="PP2-like"/>
</dbReference>
<protein>
    <recommendedName>
        <fullName evidence="1">F-box domain-containing protein</fullName>
    </recommendedName>
</protein>
<dbReference type="Pfam" id="PF14299">
    <property type="entry name" value="PP2"/>
    <property type="match status" value="1"/>
</dbReference>
<reference evidence="2 3" key="2">
    <citation type="submission" date="2024-10" db="EMBL/GenBank/DDBJ databases">
        <authorList>
            <person name="Ryan C."/>
        </authorList>
    </citation>
    <scope>NUCLEOTIDE SEQUENCE [LARGE SCALE GENOMIC DNA]</scope>
</reference>
<dbReference type="EMBL" id="OZ075114">
    <property type="protein sequence ID" value="CAL5056402.1"/>
    <property type="molecule type" value="Genomic_DNA"/>
</dbReference>
<dbReference type="PANTHER" id="PTHR32278">
    <property type="entry name" value="F-BOX DOMAIN-CONTAINING PROTEIN"/>
    <property type="match status" value="1"/>
</dbReference>
<dbReference type="Gene3D" id="1.20.1280.50">
    <property type="match status" value="1"/>
</dbReference>
<dbReference type="AlphaFoldDB" id="A0ABC9EFH3"/>
<dbReference type="PANTHER" id="PTHR32278:SF111">
    <property type="entry name" value="F-BOX PROTEIN PP2-B12-RELATED"/>
    <property type="match status" value="1"/>
</dbReference>
<dbReference type="InterPro" id="IPR001810">
    <property type="entry name" value="F-box_dom"/>
</dbReference>
<feature type="domain" description="F-box" evidence="1">
    <location>
        <begin position="6"/>
        <end position="52"/>
    </location>
</feature>
<reference evidence="3" key="1">
    <citation type="submission" date="2024-06" db="EMBL/GenBank/DDBJ databases">
        <authorList>
            <person name="Ryan C."/>
        </authorList>
    </citation>
    <scope>NUCLEOTIDE SEQUENCE [LARGE SCALE GENOMIC DNA]</scope>
</reference>